<gene>
    <name evidence="3" type="ORF">KDD17_01720</name>
</gene>
<dbReference type="Proteomes" id="UP000683291">
    <property type="component" value="Chromosome 1"/>
</dbReference>
<sequence>MTGPDKIEPAKLGQLIRKCRQQRKLTLKELCDKAGMSVGYLSQVERGNATPSLGTLAQISHALDLGLDYFVARPKPGDAVSYAERRPKFSISDTSVTYETLSSEFPGHELSAFIMHCPPGFKSETFQHEGEEFIYILSGSIEKTLDGEAFTLREGDSLHYNGLTPHSWKTLGDAPARMLWTGTLVVLQGAPNNRLPGQSG</sequence>
<dbReference type="AlphaFoldDB" id="A0A975PMV3"/>
<dbReference type="CDD" id="cd00093">
    <property type="entry name" value="HTH_XRE"/>
    <property type="match status" value="1"/>
</dbReference>
<evidence type="ECO:0000313" key="3">
    <source>
        <dbReference type="EMBL" id="QUJ76806.1"/>
    </source>
</evidence>
<dbReference type="GO" id="GO:0003677">
    <property type="term" value="F:DNA binding"/>
    <property type="evidence" value="ECO:0007669"/>
    <property type="project" value="UniProtKB-KW"/>
</dbReference>
<organism evidence="3 4">
    <name type="scientific">Sulfitobacter albidus</name>
    <dbReference type="NCBI Taxonomy" id="2829501"/>
    <lineage>
        <taxon>Bacteria</taxon>
        <taxon>Pseudomonadati</taxon>
        <taxon>Pseudomonadota</taxon>
        <taxon>Alphaproteobacteria</taxon>
        <taxon>Rhodobacterales</taxon>
        <taxon>Roseobacteraceae</taxon>
        <taxon>Sulfitobacter</taxon>
    </lineage>
</organism>
<dbReference type="KEGG" id="sual:KDD17_01720"/>
<dbReference type="SUPFAM" id="SSF47413">
    <property type="entry name" value="lambda repressor-like DNA-binding domains"/>
    <property type="match status" value="1"/>
</dbReference>
<accession>A0A975PMV3</accession>
<dbReference type="InterPro" id="IPR013096">
    <property type="entry name" value="Cupin_2"/>
</dbReference>
<dbReference type="Pfam" id="PF01381">
    <property type="entry name" value="HTH_3"/>
    <property type="match status" value="1"/>
</dbReference>
<evidence type="ECO:0000256" key="1">
    <source>
        <dbReference type="ARBA" id="ARBA00023125"/>
    </source>
</evidence>
<keyword evidence="4" id="KW-1185">Reference proteome</keyword>
<reference evidence="3" key="1">
    <citation type="submission" date="2021-04" db="EMBL/GenBank/DDBJ databases">
        <title>Complete genome sequence for Sulfitobacter sp. strain JK7-1.</title>
        <authorList>
            <person name="Park S.-J."/>
        </authorList>
    </citation>
    <scope>NUCLEOTIDE SEQUENCE</scope>
    <source>
        <strain evidence="3">JK7-1</strain>
    </source>
</reference>
<dbReference type="EMBL" id="CP073581">
    <property type="protein sequence ID" value="QUJ76806.1"/>
    <property type="molecule type" value="Genomic_DNA"/>
</dbReference>
<dbReference type="PANTHER" id="PTHR46797">
    <property type="entry name" value="HTH-TYPE TRANSCRIPTIONAL REGULATOR"/>
    <property type="match status" value="1"/>
</dbReference>
<dbReference type="Pfam" id="PF07883">
    <property type="entry name" value="Cupin_2"/>
    <property type="match status" value="1"/>
</dbReference>
<dbReference type="InterPro" id="IPR014710">
    <property type="entry name" value="RmlC-like_jellyroll"/>
</dbReference>
<dbReference type="SUPFAM" id="SSF51182">
    <property type="entry name" value="RmlC-like cupins"/>
    <property type="match status" value="1"/>
</dbReference>
<evidence type="ECO:0000313" key="4">
    <source>
        <dbReference type="Proteomes" id="UP000683291"/>
    </source>
</evidence>
<name>A0A975PMV3_9RHOB</name>
<dbReference type="PROSITE" id="PS50943">
    <property type="entry name" value="HTH_CROC1"/>
    <property type="match status" value="1"/>
</dbReference>
<dbReference type="Gene3D" id="2.60.120.10">
    <property type="entry name" value="Jelly Rolls"/>
    <property type="match status" value="1"/>
</dbReference>
<dbReference type="InterPro" id="IPR050807">
    <property type="entry name" value="TransReg_Diox_bact_type"/>
</dbReference>
<dbReference type="CDD" id="cd02209">
    <property type="entry name" value="cupin_XRE_C"/>
    <property type="match status" value="1"/>
</dbReference>
<dbReference type="RefSeq" id="WP_212705003.1">
    <property type="nucleotide sequence ID" value="NZ_CP073581.1"/>
</dbReference>
<dbReference type="InterPro" id="IPR011051">
    <property type="entry name" value="RmlC_Cupin_sf"/>
</dbReference>
<dbReference type="GO" id="GO:0003700">
    <property type="term" value="F:DNA-binding transcription factor activity"/>
    <property type="evidence" value="ECO:0007669"/>
    <property type="project" value="TreeGrafter"/>
</dbReference>
<keyword evidence="1" id="KW-0238">DNA-binding</keyword>
<protein>
    <submittedName>
        <fullName evidence="3">Helix-turn-helix transcriptional regulator</fullName>
    </submittedName>
</protein>
<feature type="domain" description="HTH cro/C1-type" evidence="2">
    <location>
        <begin position="16"/>
        <end position="70"/>
    </location>
</feature>
<dbReference type="InterPro" id="IPR001387">
    <property type="entry name" value="Cro/C1-type_HTH"/>
</dbReference>
<dbReference type="GO" id="GO:0005829">
    <property type="term" value="C:cytosol"/>
    <property type="evidence" value="ECO:0007669"/>
    <property type="project" value="TreeGrafter"/>
</dbReference>
<proteinExistence type="predicted"/>
<dbReference type="Gene3D" id="1.10.260.40">
    <property type="entry name" value="lambda repressor-like DNA-binding domains"/>
    <property type="match status" value="1"/>
</dbReference>
<dbReference type="SMART" id="SM00530">
    <property type="entry name" value="HTH_XRE"/>
    <property type="match status" value="1"/>
</dbReference>
<evidence type="ECO:0000259" key="2">
    <source>
        <dbReference type="PROSITE" id="PS50943"/>
    </source>
</evidence>
<dbReference type="InterPro" id="IPR010982">
    <property type="entry name" value="Lambda_DNA-bd_dom_sf"/>
</dbReference>
<dbReference type="PANTHER" id="PTHR46797:SF25">
    <property type="entry name" value="TRANSCRIPTIONAL REGULATOR"/>
    <property type="match status" value="1"/>
</dbReference>